<evidence type="ECO:0000256" key="6">
    <source>
        <dbReference type="ARBA" id="ARBA00047388"/>
    </source>
</evidence>
<dbReference type="Pfam" id="PF13905">
    <property type="entry name" value="Thioredoxin_8"/>
    <property type="match status" value="6"/>
</dbReference>
<comment type="catalytic activity">
    <reaction evidence="6">
        <text>[protein]-dithiol + NAD(+) = [protein]-disulfide + NADH + H(+)</text>
        <dbReference type="Rhea" id="RHEA:18749"/>
        <dbReference type="Rhea" id="RHEA-COMP:10593"/>
        <dbReference type="Rhea" id="RHEA-COMP:10594"/>
        <dbReference type="ChEBI" id="CHEBI:15378"/>
        <dbReference type="ChEBI" id="CHEBI:29950"/>
        <dbReference type="ChEBI" id="CHEBI:50058"/>
        <dbReference type="ChEBI" id="CHEBI:57540"/>
        <dbReference type="ChEBI" id="CHEBI:57945"/>
        <dbReference type="EC" id="1.8.1.8"/>
    </reaction>
</comment>
<comment type="catalytic activity">
    <reaction evidence="7">
        <text>[protein]-dithiol + NADP(+) = [protein]-disulfide + NADPH + H(+)</text>
        <dbReference type="Rhea" id="RHEA:18753"/>
        <dbReference type="Rhea" id="RHEA-COMP:10593"/>
        <dbReference type="Rhea" id="RHEA-COMP:10594"/>
        <dbReference type="ChEBI" id="CHEBI:15378"/>
        <dbReference type="ChEBI" id="CHEBI:29950"/>
        <dbReference type="ChEBI" id="CHEBI:50058"/>
        <dbReference type="ChEBI" id="CHEBI:57783"/>
        <dbReference type="ChEBI" id="CHEBI:58349"/>
        <dbReference type="EC" id="1.8.1.8"/>
    </reaction>
</comment>
<dbReference type="PANTHER" id="PTHR13871:SF96">
    <property type="entry name" value="THIOREDOXIN DOMAIN-CONTAINING PROTEIN"/>
    <property type="match status" value="1"/>
</dbReference>
<sequence length="1054" mass="121383">MANNDDNHALSELLSSNGTDFLIRNNNEEVLVSELDNKIVGLYFSENLGRRCKRFNPLLLNAYEKLKKKGMEFEVVLVSQDKTETAISEWLKEIPWLALPFKEDRSSAVKLRRYFDVQTLPGLVIIGQNGETLIHNALRLIAQHGIRAYPFTPEKLAELAEADRTLRQGQTLKTLLVHENLDFIVDNSGIRINVVELIGNPVLLFFSSGKSPESQKFLPKLIQMYKELKNTHYEDFEVVFVSNDLERRNFVEHFSQMPWYCLPYEDIRISYLNWYFYIEKLPTVVVIGNGGETVTTEGVEMISAHGADAFPFDEDRTMILREVIQSPRKRFKTENYKYNDHRLRSDAQDETSSSIFLPGDYLISNYGKILVSELDNKIVGLYFSKSSDESCRRFNPSLIKTYYELKRMGKDCEVVLISQDLSKTQFRESLETMPWLALPFKHKACAKLVHRYDLRVLPTLVILRPDREVLIPNAVGIIEDHGSSAYPFNSERITQLDRQLREAQTLKYLLCSEERDFLVDRFSAPQQVSDLVGTSVLILFSAEHIPQCKTFLTELIQTYDELLEDETFEVVFVSRDRDVRTFDRHFSKMNWLAVPYNDKRIRFLLRWFDIGDLPGAVVIGPSGKTTTLNGVNLVMEFGAHGFPFTSERISALREERKKQTLSSIFASTNYLFSKDMNEVPVSDLEKKPVGLYFSAALDINCDSFNPYLLKTYNGLRQDGMAFEVVLISQDESVLEFEERLEAMPWLAMPFDKNISNKLRKYFRIQSLPGLVIIGPNGKTLINNAVDLITKHGSRAYPFTPEKLTELDKLRNEEQILEKLLISEGDDFLVKTSSSIEQVSNLVGKHVLLFFSADHIPHSVTFLPKLIQAYNVLKASLKVLEVVFVSCELDHTKFIKHYAKMPWLALPYDDQRIESLKMWFDIKELPRVVVIGPSGRTLTTDALYMISVHGAKAFPFDEAHLLSLRKELTTLPRWPKKCWSEEKHEHLLVLAFEELYECSVCSAYGIWTRTVIEYGVNGYPFTPERINFLKEEEEAARRNQTLSREFTPGHGILEK</sequence>
<dbReference type="AlphaFoldDB" id="A0A8K0GM26"/>
<accession>A0A8K0GM26</accession>
<gene>
    <name evidence="9" type="ORF">FNV43_RR25989</name>
</gene>
<evidence type="ECO:0000256" key="7">
    <source>
        <dbReference type="ARBA" id="ARBA00047804"/>
    </source>
</evidence>
<evidence type="ECO:0000256" key="5">
    <source>
        <dbReference type="ARBA" id="ARBA00025782"/>
    </source>
</evidence>
<dbReference type="InterPro" id="IPR036249">
    <property type="entry name" value="Thioredoxin-like_sf"/>
</dbReference>
<keyword evidence="3" id="KW-0560">Oxidoreductase</keyword>
<dbReference type="SUPFAM" id="SSF52833">
    <property type="entry name" value="Thioredoxin-like"/>
    <property type="match status" value="6"/>
</dbReference>
<keyword evidence="2" id="KW-0677">Repeat</keyword>
<dbReference type="PROSITE" id="PS51352">
    <property type="entry name" value="THIOREDOXIN_2"/>
    <property type="match status" value="2"/>
</dbReference>
<dbReference type="EMBL" id="VOIH02000012">
    <property type="protein sequence ID" value="KAF3431259.1"/>
    <property type="molecule type" value="Genomic_DNA"/>
</dbReference>
<organism evidence="9 10">
    <name type="scientific">Rhamnella rubrinervis</name>
    <dbReference type="NCBI Taxonomy" id="2594499"/>
    <lineage>
        <taxon>Eukaryota</taxon>
        <taxon>Viridiplantae</taxon>
        <taxon>Streptophyta</taxon>
        <taxon>Embryophyta</taxon>
        <taxon>Tracheophyta</taxon>
        <taxon>Spermatophyta</taxon>
        <taxon>Magnoliopsida</taxon>
        <taxon>eudicotyledons</taxon>
        <taxon>Gunneridae</taxon>
        <taxon>Pentapetalae</taxon>
        <taxon>rosids</taxon>
        <taxon>fabids</taxon>
        <taxon>Rosales</taxon>
        <taxon>Rhamnaceae</taxon>
        <taxon>rhamnoid group</taxon>
        <taxon>Rhamneae</taxon>
        <taxon>Rhamnella</taxon>
    </lineage>
</organism>
<comment type="caution">
    <text evidence="9">The sequence shown here is derived from an EMBL/GenBank/DDBJ whole genome shotgun (WGS) entry which is preliminary data.</text>
</comment>
<dbReference type="OrthoDB" id="409136at2759"/>
<evidence type="ECO:0000259" key="8">
    <source>
        <dbReference type="PROSITE" id="PS51352"/>
    </source>
</evidence>
<evidence type="ECO:0000313" key="9">
    <source>
        <dbReference type="EMBL" id="KAF3431259.1"/>
    </source>
</evidence>
<dbReference type="GO" id="GO:0047134">
    <property type="term" value="F:protein-disulfide reductase [NAD(P)H] activity"/>
    <property type="evidence" value="ECO:0007669"/>
    <property type="project" value="UniProtKB-EC"/>
</dbReference>
<evidence type="ECO:0000256" key="1">
    <source>
        <dbReference type="ARBA" id="ARBA00012612"/>
    </source>
</evidence>
<feature type="domain" description="Thioredoxin" evidence="8">
    <location>
        <begin position="508"/>
        <end position="654"/>
    </location>
</feature>
<dbReference type="EC" id="1.8.1.8" evidence="1"/>
<proteinExistence type="inferred from homology"/>
<dbReference type="InterPro" id="IPR052259">
    <property type="entry name" value="Nucleoredoxin-like"/>
</dbReference>
<evidence type="ECO:0000313" key="10">
    <source>
        <dbReference type="Proteomes" id="UP000796880"/>
    </source>
</evidence>
<feature type="domain" description="Thioredoxin" evidence="8">
    <location>
        <begin position="818"/>
        <end position="969"/>
    </location>
</feature>
<protein>
    <recommendedName>
        <fullName evidence="1">protein-disulfide reductase</fullName>
        <ecNumber evidence="1">1.8.1.8</ecNumber>
    </recommendedName>
</protein>
<dbReference type="InterPro" id="IPR013766">
    <property type="entry name" value="Thioredoxin_domain"/>
</dbReference>
<reference evidence="9" key="1">
    <citation type="submission" date="2020-03" db="EMBL/GenBank/DDBJ databases">
        <title>A high-quality chromosome-level genome assembly of a woody plant with both climbing and erect habits, Rhamnella rubrinervis.</title>
        <authorList>
            <person name="Lu Z."/>
            <person name="Yang Y."/>
            <person name="Zhu X."/>
            <person name="Sun Y."/>
        </authorList>
    </citation>
    <scope>NUCLEOTIDE SEQUENCE</scope>
    <source>
        <strain evidence="9">BYM</strain>
        <tissue evidence="9">Leaf</tissue>
    </source>
</reference>
<dbReference type="Gene3D" id="3.40.30.10">
    <property type="entry name" value="Glutaredoxin"/>
    <property type="match status" value="6"/>
</dbReference>
<comment type="similarity">
    <text evidence="5">Belongs to the nucleoredoxin family.</text>
</comment>
<name>A0A8K0GM26_9ROSA</name>
<keyword evidence="10" id="KW-1185">Reference proteome</keyword>
<dbReference type="InterPro" id="IPR012336">
    <property type="entry name" value="Thioredoxin-like_fold"/>
</dbReference>
<dbReference type="PANTHER" id="PTHR13871">
    <property type="entry name" value="THIOREDOXIN"/>
    <property type="match status" value="1"/>
</dbReference>
<evidence type="ECO:0000256" key="3">
    <source>
        <dbReference type="ARBA" id="ARBA00023002"/>
    </source>
</evidence>
<evidence type="ECO:0000256" key="2">
    <source>
        <dbReference type="ARBA" id="ARBA00022737"/>
    </source>
</evidence>
<evidence type="ECO:0000256" key="4">
    <source>
        <dbReference type="ARBA" id="ARBA00023027"/>
    </source>
</evidence>
<keyword evidence="4" id="KW-0520">NAD</keyword>
<dbReference type="Proteomes" id="UP000796880">
    <property type="component" value="Unassembled WGS sequence"/>
</dbReference>